<dbReference type="EMBL" id="JBHSBH010000012">
    <property type="protein sequence ID" value="MFC3998229.1"/>
    <property type="molecule type" value="Genomic_DNA"/>
</dbReference>
<dbReference type="InterPro" id="IPR036890">
    <property type="entry name" value="HATPase_C_sf"/>
</dbReference>
<name>A0ABV8FQ42_9ACTN</name>
<gene>
    <name evidence="2" type="ORF">ACFOVU_20050</name>
</gene>
<dbReference type="Proteomes" id="UP001595847">
    <property type="component" value="Unassembled WGS sequence"/>
</dbReference>
<dbReference type="RefSeq" id="WP_378535867.1">
    <property type="nucleotide sequence ID" value="NZ_JBHSBH010000012.1"/>
</dbReference>
<proteinExistence type="predicted"/>
<feature type="domain" description="Histidine kinase/HSP90-like ATPase" evidence="1">
    <location>
        <begin position="61"/>
        <end position="145"/>
    </location>
</feature>
<keyword evidence="2" id="KW-0067">ATP-binding</keyword>
<keyword evidence="2" id="KW-0547">Nucleotide-binding</keyword>
<accession>A0ABV8FQ42</accession>
<dbReference type="SUPFAM" id="SSF55874">
    <property type="entry name" value="ATPase domain of HSP90 chaperone/DNA topoisomerase II/histidine kinase"/>
    <property type="match status" value="1"/>
</dbReference>
<dbReference type="Gene3D" id="3.30.565.10">
    <property type="entry name" value="Histidine kinase-like ATPase, C-terminal domain"/>
    <property type="match status" value="1"/>
</dbReference>
<protein>
    <submittedName>
        <fullName evidence="2">ATP-binding protein</fullName>
    </submittedName>
</protein>
<evidence type="ECO:0000259" key="1">
    <source>
        <dbReference type="Pfam" id="PF13581"/>
    </source>
</evidence>
<keyword evidence="3" id="KW-1185">Reference proteome</keyword>
<reference evidence="3" key="1">
    <citation type="journal article" date="2019" name="Int. J. Syst. Evol. Microbiol.">
        <title>The Global Catalogue of Microorganisms (GCM) 10K type strain sequencing project: providing services to taxonomists for standard genome sequencing and annotation.</title>
        <authorList>
            <consortium name="The Broad Institute Genomics Platform"/>
            <consortium name="The Broad Institute Genome Sequencing Center for Infectious Disease"/>
            <person name="Wu L."/>
            <person name="Ma J."/>
        </authorList>
    </citation>
    <scope>NUCLEOTIDE SEQUENCE [LARGE SCALE GENOMIC DNA]</scope>
    <source>
        <strain evidence="3">TBRC 1826</strain>
    </source>
</reference>
<dbReference type="InterPro" id="IPR003594">
    <property type="entry name" value="HATPase_dom"/>
</dbReference>
<dbReference type="CDD" id="cd16936">
    <property type="entry name" value="HATPase_RsbW-like"/>
    <property type="match status" value="1"/>
</dbReference>
<evidence type="ECO:0000313" key="3">
    <source>
        <dbReference type="Proteomes" id="UP001595847"/>
    </source>
</evidence>
<sequence>MTIPLGLVVPWQKEHYFAPQADPPRFTRRAFDFRGDLVLMPLVHAFLRSCAADRDDDYRYVFDLLGTELAVNAIRHSRSGGPGGTYTLRVDRSTEGLKLTCRDDGVEDGSIPPSRELDHLSAPSPDACLFAESRRGLGLVDALATSWGDNGRPGYRHVWFFLAYDLADSAWPGL</sequence>
<dbReference type="GO" id="GO:0005524">
    <property type="term" value="F:ATP binding"/>
    <property type="evidence" value="ECO:0007669"/>
    <property type="project" value="UniProtKB-KW"/>
</dbReference>
<dbReference type="Pfam" id="PF13581">
    <property type="entry name" value="HATPase_c_2"/>
    <property type="match status" value="1"/>
</dbReference>
<evidence type="ECO:0000313" key="2">
    <source>
        <dbReference type="EMBL" id="MFC3998229.1"/>
    </source>
</evidence>
<comment type="caution">
    <text evidence="2">The sequence shown here is derived from an EMBL/GenBank/DDBJ whole genome shotgun (WGS) entry which is preliminary data.</text>
</comment>
<organism evidence="2 3">
    <name type="scientific">Nocardiopsis sediminis</name>
    <dbReference type="NCBI Taxonomy" id="1778267"/>
    <lineage>
        <taxon>Bacteria</taxon>
        <taxon>Bacillati</taxon>
        <taxon>Actinomycetota</taxon>
        <taxon>Actinomycetes</taxon>
        <taxon>Streptosporangiales</taxon>
        <taxon>Nocardiopsidaceae</taxon>
        <taxon>Nocardiopsis</taxon>
    </lineage>
</organism>